<sequence length="142" mass="15168">MLIGTILRGKGGEVTTVAPDATVRDLLAKLAEHNIGAVVVSADGATIDGIVSERDVVRRLHDRGAGILGEPVSAIMTAEVRTVGPGDRVDELRKTMTTHRVRHMPVVDDGRLVGIVSIGDVVKSTIDELETEKASLVDYLHR</sequence>
<dbReference type="InterPro" id="IPR000644">
    <property type="entry name" value="CBS_dom"/>
</dbReference>
<dbReference type="Gene3D" id="3.10.580.10">
    <property type="entry name" value="CBS-domain"/>
    <property type="match status" value="1"/>
</dbReference>
<evidence type="ECO:0000313" key="4">
    <source>
        <dbReference type="EMBL" id="MDA0636985.1"/>
    </source>
</evidence>
<dbReference type="Proteomes" id="UP001144036">
    <property type="component" value="Unassembled WGS sequence"/>
</dbReference>
<dbReference type="PANTHER" id="PTHR43080:SF2">
    <property type="entry name" value="CBS DOMAIN-CONTAINING PROTEIN"/>
    <property type="match status" value="1"/>
</dbReference>
<gene>
    <name evidence="4" type="ORF">OUY22_26555</name>
</gene>
<feature type="domain" description="CBS" evidence="3">
    <location>
        <begin position="76"/>
        <end position="131"/>
    </location>
</feature>
<dbReference type="EMBL" id="JAPNNL010000131">
    <property type="protein sequence ID" value="MDA0636985.1"/>
    <property type="molecule type" value="Genomic_DNA"/>
</dbReference>
<dbReference type="PROSITE" id="PS51371">
    <property type="entry name" value="CBS"/>
    <property type="match status" value="2"/>
</dbReference>
<comment type="caution">
    <text evidence="4">The sequence shown here is derived from an EMBL/GenBank/DDBJ whole genome shotgun (WGS) entry which is preliminary data.</text>
</comment>
<proteinExistence type="predicted"/>
<evidence type="ECO:0000256" key="2">
    <source>
        <dbReference type="PROSITE-ProRule" id="PRU00703"/>
    </source>
</evidence>
<accession>A0ABT4SIP6</accession>
<dbReference type="InterPro" id="IPR044725">
    <property type="entry name" value="CBSX3_CBS_dom"/>
</dbReference>
<keyword evidence="5" id="KW-1185">Reference proteome</keyword>
<dbReference type="SMART" id="SM00116">
    <property type="entry name" value="CBS"/>
    <property type="match status" value="2"/>
</dbReference>
<evidence type="ECO:0000256" key="1">
    <source>
        <dbReference type="ARBA" id="ARBA00023122"/>
    </source>
</evidence>
<evidence type="ECO:0000259" key="3">
    <source>
        <dbReference type="PROSITE" id="PS51371"/>
    </source>
</evidence>
<evidence type="ECO:0000313" key="5">
    <source>
        <dbReference type="Proteomes" id="UP001144036"/>
    </source>
</evidence>
<dbReference type="CDD" id="cd04623">
    <property type="entry name" value="CBS_pair_bac_euk"/>
    <property type="match status" value="1"/>
</dbReference>
<feature type="domain" description="CBS" evidence="3">
    <location>
        <begin position="6"/>
        <end position="67"/>
    </location>
</feature>
<keyword evidence="1 2" id="KW-0129">CBS domain</keyword>
<reference evidence="4" key="1">
    <citation type="submission" date="2022-11" db="EMBL/GenBank/DDBJ databases">
        <title>Nonomuraea corallina sp. nov., a new species of the genus Nonomuraea isolated from sea side sediment in Thai sea.</title>
        <authorList>
            <person name="Ngamcharungchit C."/>
            <person name="Matsumoto A."/>
            <person name="Suriyachadkun C."/>
            <person name="Panbangred W."/>
            <person name="Inahashi Y."/>
            <person name="Intra B."/>
        </authorList>
    </citation>
    <scope>NUCLEOTIDE SEQUENCE</scope>
    <source>
        <strain evidence="4">MCN248</strain>
    </source>
</reference>
<dbReference type="RefSeq" id="WP_270157890.1">
    <property type="nucleotide sequence ID" value="NZ_JAPNNL010000131.1"/>
</dbReference>
<name>A0ABT4SIP6_9ACTN</name>
<dbReference type="SUPFAM" id="SSF54631">
    <property type="entry name" value="CBS-domain pair"/>
    <property type="match status" value="1"/>
</dbReference>
<protein>
    <submittedName>
        <fullName evidence="4">CBS domain-containing protein</fullName>
    </submittedName>
</protein>
<dbReference type="Pfam" id="PF00571">
    <property type="entry name" value="CBS"/>
    <property type="match status" value="2"/>
</dbReference>
<dbReference type="PANTHER" id="PTHR43080">
    <property type="entry name" value="CBS DOMAIN-CONTAINING PROTEIN CBSX3, MITOCHONDRIAL"/>
    <property type="match status" value="1"/>
</dbReference>
<dbReference type="InterPro" id="IPR051257">
    <property type="entry name" value="Diverse_CBS-Domain"/>
</dbReference>
<organism evidence="4 5">
    <name type="scientific">Nonomuraea corallina</name>
    <dbReference type="NCBI Taxonomy" id="2989783"/>
    <lineage>
        <taxon>Bacteria</taxon>
        <taxon>Bacillati</taxon>
        <taxon>Actinomycetota</taxon>
        <taxon>Actinomycetes</taxon>
        <taxon>Streptosporangiales</taxon>
        <taxon>Streptosporangiaceae</taxon>
        <taxon>Nonomuraea</taxon>
    </lineage>
</organism>
<dbReference type="InterPro" id="IPR046342">
    <property type="entry name" value="CBS_dom_sf"/>
</dbReference>